<keyword evidence="5" id="KW-1185">Reference proteome</keyword>
<feature type="region of interest" description="Disordered" evidence="1">
    <location>
        <begin position="443"/>
        <end position="589"/>
    </location>
</feature>
<dbReference type="InterPro" id="IPR001623">
    <property type="entry name" value="DnaJ_domain"/>
</dbReference>
<dbReference type="Pfam" id="PF00226">
    <property type="entry name" value="DnaJ"/>
    <property type="match status" value="1"/>
</dbReference>
<dbReference type="Pfam" id="PF08239">
    <property type="entry name" value="SH3_3"/>
    <property type="match status" value="1"/>
</dbReference>
<feature type="compositionally biased region" description="Pro residues" evidence="1">
    <location>
        <begin position="505"/>
        <end position="514"/>
    </location>
</feature>
<dbReference type="InterPro" id="IPR050817">
    <property type="entry name" value="DjlA_DnaK_co-chaperone"/>
</dbReference>
<dbReference type="EMBL" id="FTOA01000001">
    <property type="protein sequence ID" value="SIS36618.1"/>
    <property type="molecule type" value="Genomic_DNA"/>
</dbReference>
<dbReference type="Gene3D" id="1.10.287.110">
    <property type="entry name" value="DnaJ domain"/>
    <property type="match status" value="1"/>
</dbReference>
<accession>A0A1N7IHS8</accession>
<dbReference type="InterPro" id="IPR003646">
    <property type="entry name" value="SH3-like_bac-type"/>
</dbReference>
<feature type="compositionally biased region" description="Low complexity" evidence="1">
    <location>
        <begin position="84"/>
        <end position="101"/>
    </location>
</feature>
<organism evidence="4 5">
    <name type="scientific">Insolitispirillum peregrinum</name>
    <dbReference type="NCBI Taxonomy" id="80876"/>
    <lineage>
        <taxon>Bacteria</taxon>
        <taxon>Pseudomonadati</taxon>
        <taxon>Pseudomonadota</taxon>
        <taxon>Alphaproteobacteria</taxon>
        <taxon>Rhodospirillales</taxon>
        <taxon>Novispirillaceae</taxon>
        <taxon>Insolitispirillum</taxon>
    </lineage>
</organism>
<evidence type="ECO:0000259" key="2">
    <source>
        <dbReference type="PROSITE" id="PS50076"/>
    </source>
</evidence>
<evidence type="ECO:0000259" key="3">
    <source>
        <dbReference type="PROSITE" id="PS51781"/>
    </source>
</evidence>
<dbReference type="PROSITE" id="PS51781">
    <property type="entry name" value="SH3B"/>
    <property type="match status" value="1"/>
</dbReference>
<dbReference type="OrthoDB" id="7319410at2"/>
<dbReference type="SUPFAM" id="SSF46565">
    <property type="entry name" value="Chaperone J-domain"/>
    <property type="match status" value="1"/>
</dbReference>
<dbReference type="Proteomes" id="UP000185678">
    <property type="component" value="Unassembled WGS sequence"/>
</dbReference>
<dbReference type="PROSITE" id="PS50076">
    <property type="entry name" value="DNAJ_2"/>
    <property type="match status" value="1"/>
</dbReference>
<proteinExistence type="predicted"/>
<dbReference type="AlphaFoldDB" id="A0A1N7IHS8"/>
<dbReference type="SMART" id="SM00287">
    <property type="entry name" value="SH3b"/>
    <property type="match status" value="1"/>
</dbReference>
<dbReference type="Gene3D" id="2.30.30.40">
    <property type="entry name" value="SH3 Domains"/>
    <property type="match status" value="1"/>
</dbReference>
<dbReference type="PANTHER" id="PTHR24074">
    <property type="entry name" value="CO-CHAPERONE PROTEIN DJLA"/>
    <property type="match status" value="1"/>
</dbReference>
<feature type="region of interest" description="Disordered" evidence="1">
    <location>
        <begin position="84"/>
        <end position="132"/>
    </location>
</feature>
<feature type="compositionally biased region" description="Pro residues" evidence="1">
    <location>
        <begin position="466"/>
        <end position="476"/>
    </location>
</feature>
<feature type="domain" description="J" evidence="2">
    <location>
        <begin position="10"/>
        <end position="74"/>
    </location>
</feature>
<evidence type="ECO:0000313" key="4">
    <source>
        <dbReference type="EMBL" id="SIS36618.1"/>
    </source>
</evidence>
<dbReference type="InterPro" id="IPR018253">
    <property type="entry name" value="DnaJ_domain_CS"/>
</dbReference>
<gene>
    <name evidence="4" type="ORF">SAMN05421779_10170</name>
</gene>
<dbReference type="STRING" id="80876.SAMN05421779_10170"/>
<protein>
    <submittedName>
        <fullName evidence="4">SH3 domain-containing protein</fullName>
    </submittedName>
</protein>
<dbReference type="InterPro" id="IPR036869">
    <property type="entry name" value="J_dom_sf"/>
</dbReference>
<feature type="compositionally biased region" description="Low complexity" evidence="1">
    <location>
        <begin position="531"/>
        <end position="550"/>
    </location>
</feature>
<dbReference type="SMART" id="SM00271">
    <property type="entry name" value="DnaJ"/>
    <property type="match status" value="1"/>
</dbReference>
<dbReference type="PRINTS" id="PR00625">
    <property type="entry name" value="JDOMAIN"/>
</dbReference>
<evidence type="ECO:0000313" key="5">
    <source>
        <dbReference type="Proteomes" id="UP000185678"/>
    </source>
</evidence>
<dbReference type="PROSITE" id="PS00636">
    <property type="entry name" value="DNAJ_1"/>
    <property type="match status" value="1"/>
</dbReference>
<name>A0A1N7IHS8_9PROT</name>
<sequence>MARHLRDPKGYYATLGVPHTADAAAVKAAYRKLAKVLHPDHNKSPNAQVDFQRLSEAYQILSDEQKRRRYDAMGARLAAATAAHPSSGASSGAGSAGAAAPGQGGAERTRSAPPPPPPRQQGTARSGASAYGQAAAYATRPRTAARSTRGPFDPPQACQCCGKVTAQPRYVVFPTVRGRLFKSVRSTVEGILCRQCADRIALKAAWKNWLLGWWSLPWGPFHTISALVTIARGGFYPRDRNFALLLKQSRAFLMRNDAAVAHGLAVQARGYADGPNEKALADGLIKAAPAPQGKALRNKWSEGSWLRAMQAVPLMLACGLVLLAVNQWTTVTLWGPRSAPVVTEALMPPPALQPPSALQQSLLVEGLDRPLLLRTGRLYEVTAPLLPLRTGPGTSYTTLSKLEAGTTVLVTENAPEGGWVRVLTAEGQSGFVAGRYLTPGLAGRGLDDSLTPPAATSEPARKEPAAPAPRPAPTGPPTSLLPAAPPPAASPAPDKGSDASHVVPAPRPSPPLRVTPPQVISPQASTETAAPVNAPLPSVLSPSPVGSNGSRKSGAVLPVAEDDGEASLNGLGNPGSIGVFTPISPGSRN</sequence>
<reference evidence="4 5" key="1">
    <citation type="submission" date="2017-01" db="EMBL/GenBank/DDBJ databases">
        <authorList>
            <person name="Mah S.A."/>
            <person name="Swanson W.J."/>
            <person name="Moy G.W."/>
            <person name="Vacquier V.D."/>
        </authorList>
    </citation>
    <scope>NUCLEOTIDE SEQUENCE [LARGE SCALE GENOMIC DNA]</scope>
    <source>
        <strain evidence="4 5">DSM 11589</strain>
    </source>
</reference>
<dbReference type="CDD" id="cd06257">
    <property type="entry name" value="DnaJ"/>
    <property type="match status" value="1"/>
</dbReference>
<dbReference type="RefSeq" id="WP_076397963.1">
    <property type="nucleotide sequence ID" value="NZ_FTOA01000001.1"/>
</dbReference>
<feature type="domain" description="SH3b" evidence="3">
    <location>
        <begin position="376"/>
        <end position="441"/>
    </location>
</feature>
<evidence type="ECO:0000256" key="1">
    <source>
        <dbReference type="SAM" id="MobiDB-lite"/>
    </source>
</evidence>